<keyword evidence="6 11" id="KW-0067">ATP-binding</keyword>
<evidence type="ECO:0000256" key="3">
    <source>
        <dbReference type="ARBA" id="ARBA00022598"/>
    </source>
</evidence>
<evidence type="ECO:0000313" key="14">
    <source>
        <dbReference type="EMBL" id="MBI1756277.1"/>
    </source>
</evidence>
<keyword evidence="11" id="KW-0963">Cytoplasm</keyword>
<keyword evidence="9 11" id="KW-0030">Aminoacyl-tRNA synthetase</keyword>
<dbReference type="InterPro" id="IPR009061">
    <property type="entry name" value="DNA-bd_dom_put_sf"/>
</dbReference>
<evidence type="ECO:0000256" key="8">
    <source>
        <dbReference type="ARBA" id="ARBA00022917"/>
    </source>
</evidence>
<keyword evidence="4 11" id="KW-0479">Metal-binding</keyword>
<comment type="cofactor">
    <cofactor evidence="11">
        <name>Mg(2+)</name>
        <dbReference type="ChEBI" id="CHEBI:18420"/>
    </cofactor>
    <text evidence="11">Binds 2 magnesium ions per tetramer.</text>
</comment>
<feature type="binding site" evidence="11">
    <location>
        <position position="355"/>
    </location>
    <ligand>
        <name>Mg(2+)</name>
        <dbReference type="ChEBI" id="CHEBI:18420"/>
        <note>shared with alpha subunit</note>
    </ligand>
</feature>
<evidence type="ECO:0000256" key="2">
    <source>
        <dbReference type="ARBA" id="ARBA00011209"/>
    </source>
</evidence>
<dbReference type="SUPFAM" id="SSF54991">
    <property type="entry name" value="Anticodon-binding domain of PheRS"/>
    <property type="match status" value="1"/>
</dbReference>
<comment type="subunit">
    <text evidence="2 11">Tetramer of two alpha and two beta subunits.</text>
</comment>
<dbReference type="SUPFAM" id="SSF46955">
    <property type="entry name" value="Putative DNA-binding domain"/>
    <property type="match status" value="2"/>
</dbReference>
<protein>
    <recommendedName>
        <fullName evidence="11">Phenylalanine--tRNA ligase beta subunit</fullName>
        <ecNumber evidence="11">6.1.1.20</ecNumber>
    </recommendedName>
    <alternativeName>
        <fullName evidence="11">Phenylalanyl-tRNA synthetase beta subunit</fullName>
        <shortName evidence="11">PheRS</shortName>
    </alternativeName>
</protein>
<dbReference type="Gene3D" id="3.30.930.10">
    <property type="entry name" value="Bira Bifunctional Protein, Domain 2"/>
    <property type="match status" value="1"/>
</dbReference>
<dbReference type="Gene3D" id="3.30.56.10">
    <property type="match status" value="2"/>
</dbReference>
<dbReference type="SMART" id="SM00874">
    <property type="entry name" value="B5"/>
    <property type="match status" value="1"/>
</dbReference>
<dbReference type="PANTHER" id="PTHR10947:SF0">
    <property type="entry name" value="PHENYLALANINE--TRNA LIGASE BETA SUBUNIT"/>
    <property type="match status" value="1"/>
</dbReference>
<dbReference type="CDD" id="cd00769">
    <property type="entry name" value="PheRS_beta_core"/>
    <property type="match status" value="1"/>
</dbReference>
<evidence type="ECO:0000256" key="5">
    <source>
        <dbReference type="ARBA" id="ARBA00022741"/>
    </source>
</evidence>
<feature type="binding site" evidence="11">
    <location>
        <position position="346"/>
    </location>
    <ligand>
        <name>Mg(2+)</name>
        <dbReference type="ChEBI" id="CHEBI:18420"/>
        <note>shared with alpha subunit</note>
    </ligand>
</feature>
<feature type="domain" description="B5" evidence="13">
    <location>
        <begin position="293"/>
        <end position="368"/>
    </location>
</feature>
<dbReference type="GO" id="GO:0005524">
    <property type="term" value="F:ATP binding"/>
    <property type="evidence" value="ECO:0007669"/>
    <property type="project" value="UniProtKB-UniRule"/>
</dbReference>
<dbReference type="SUPFAM" id="SSF56037">
    <property type="entry name" value="PheT/TilS domain"/>
    <property type="match status" value="1"/>
</dbReference>
<dbReference type="InterPro" id="IPR005146">
    <property type="entry name" value="B3/B4_tRNA-bd"/>
</dbReference>
<evidence type="ECO:0000256" key="11">
    <source>
        <dbReference type="HAMAP-Rule" id="MF_00283"/>
    </source>
</evidence>
<evidence type="ECO:0000256" key="4">
    <source>
        <dbReference type="ARBA" id="ARBA00022723"/>
    </source>
</evidence>
<dbReference type="SMART" id="SM00896">
    <property type="entry name" value="FDX-ACB"/>
    <property type="match status" value="1"/>
</dbReference>
<dbReference type="HAMAP" id="MF_00283">
    <property type="entry name" value="Phe_tRNA_synth_beta1"/>
    <property type="match status" value="1"/>
</dbReference>
<accession>A0A931LV54</accession>
<evidence type="ECO:0000256" key="7">
    <source>
        <dbReference type="ARBA" id="ARBA00022842"/>
    </source>
</evidence>
<dbReference type="GO" id="GO:0009328">
    <property type="term" value="C:phenylalanine-tRNA ligase complex"/>
    <property type="evidence" value="ECO:0007669"/>
    <property type="project" value="TreeGrafter"/>
</dbReference>
<feature type="domain" description="FDX-ACB" evidence="12">
    <location>
        <begin position="587"/>
        <end position="679"/>
    </location>
</feature>
<evidence type="ECO:0000256" key="9">
    <source>
        <dbReference type="ARBA" id="ARBA00023146"/>
    </source>
</evidence>
<proteinExistence type="inferred from homology"/>
<dbReference type="EMBL" id="JACOSL010000027">
    <property type="protein sequence ID" value="MBI1756277.1"/>
    <property type="molecule type" value="Genomic_DNA"/>
</dbReference>
<keyword evidence="3 11" id="KW-0436">Ligase</keyword>
<dbReference type="AlphaFoldDB" id="A0A931LV54"/>
<evidence type="ECO:0000313" key="15">
    <source>
        <dbReference type="Proteomes" id="UP000727962"/>
    </source>
</evidence>
<dbReference type="Pfam" id="PF03483">
    <property type="entry name" value="B3_4"/>
    <property type="match status" value="1"/>
</dbReference>
<keyword evidence="5 11" id="KW-0547">Nucleotide-binding</keyword>
<comment type="catalytic activity">
    <reaction evidence="10 11">
        <text>tRNA(Phe) + L-phenylalanine + ATP = L-phenylalanyl-tRNA(Phe) + AMP + diphosphate + H(+)</text>
        <dbReference type="Rhea" id="RHEA:19413"/>
        <dbReference type="Rhea" id="RHEA-COMP:9668"/>
        <dbReference type="Rhea" id="RHEA-COMP:9699"/>
        <dbReference type="ChEBI" id="CHEBI:15378"/>
        <dbReference type="ChEBI" id="CHEBI:30616"/>
        <dbReference type="ChEBI" id="CHEBI:33019"/>
        <dbReference type="ChEBI" id="CHEBI:58095"/>
        <dbReference type="ChEBI" id="CHEBI:78442"/>
        <dbReference type="ChEBI" id="CHEBI:78531"/>
        <dbReference type="ChEBI" id="CHEBI:456215"/>
        <dbReference type="EC" id="6.1.1.20"/>
    </reaction>
</comment>
<evidence type="ECO:0000256" key="10">
    <source>
        <dbReference type="ARBA" id="ARBA00049255"/>
    </source>
</evidence>
<dbReference type="InterPro" id="IPR005121">
    <property type="entry name" value="Fdx_antiC-bd"/>
</dbReference>
<dbReference type="Pfam" id="PF17759">
    <property type="entry name" value="tRNA_synthFbeta"/>
    <property type="match status" value="1"/>
</dbReference>
<keyword evidence="7 11" id="KW-0460">Magnesium</keyword>
<comment type="subcellular location">
    <subcellularLocation>
        <location evidence="11">Cytoplasm</location>
    </subcellularLocation>
</comment>
<dbReference type="Gene3D" id="3.30.70.380">
    <property type="entry name" value="Ferrodoxin-fold anticodon-binding domain"/>
    <property type="match status" value="1"/>
</dbReference>
<dbReference type="InterPro" id="IPR004532">
    <property type="entry name" value="Phe-tRNA-ligase_IIc_bsu_bact"/>
</dbReference>
<dbReference type="GO" id="GO:0006432">
    <property type="term" value="P:phenylalanyl-tRNA aminoacylation"/>
    <property type="evidence" value="ECO:0007669"/>
    <property type="project" value="UniProtKB-UniRule"/>
</dbReference>
<keyword evidence="8 11" id="KW-0648">Protein biosynthesis</keyword>
<dbReference type="PROSITE" id="PS51447">
    <property type="entry name" value="FDX_ACB"/>
    <property type="match status" value="1"/>
</dbReference>
<evidence type="ECO:0000259" key="12">
    <source>
        <dbReference type="PROSITE" id="PS51447"/>
    </source>
</evidence>
<evidence type="ECO:0000256" key="1">
    <source>
        <dbReference type="ARBA" id="ARBA00008653"/>
    </source>
</evidence>
<gene>
    <name evidence="11 14" type="primary">pheT</name>
    <name evidence="14" type="ORF">HYR64_04120</name>
</gene>
<dbReference type="InterPro" id="IPR045864">
    <property type="entry name" value="aa-tRNA-synth_II/BPL/LPL"/>
</dbReference>
<dbReference type="SUPFAM" id="SSF55681">
    <property type="entry name" value="Class II aaRS and biotin synthetases"/>
    <property type="match status" value="1"/>
</dbReference>
<evidence type="ECO:0000256" key="6">
    <source>
        <dbReference type="ARBA" id="ARBA00022840"/>
    </source>
</evidence>
<comment type="caution">
    <text evidence="14">The sequence shown here is derived from an EMBL/GenBank/DDBJ whole genome shotgun (WGS) entry which is preliminary data.</text>
</comment>
<dbReference type="GO" id="GO:0000287">
    <property type="term" value="F:magnesium ion binding"/>
    <property type="evidence" value="ECO:0007669"/>
    <property type="project" value="UniProtKB-UniRule"/>
</dbReference>
<dbReference type="Proteomes" id="UP000727962">
    <property type="component" value="Unassembled WGS sequence"/>
</dbReference>
<dbReference type="Pfam" id="PF03147">
    <property type="entry name" value="FDX-ACB"/>
    <property type="match status" value="1"/>
</dbReference>
<dbReference type="GO" id="GO:0004826">
    <property type="term" value="F:phenylalanine-tRNA ligase activity"/>
    <property type="evidence" value="ECO:0007669"/>
    <property type="project" value="UniProtKB-UniRule"/>
</dbReference>
<dbReference type="EC" id="6.1.1.20" evidence="11"/>
<dbReference type="InterPro" id="IPR041616">
    <property type="entry name" value="PheRS_beta_core"/>
</dbReference>
<dbReference type="SMART" id="SM00873">
    <property type="entry name" value="B3_4"/>
    <property type="match status" value="1"/>
</dbReference>
<dbReference type="InterPro" id="IPR005147">
    <property type="entry name" value="tRNA_synthase_B5-dom"/>
</dbReference>
<sequence length="679" mass="72965">MKLPYRMLLDFVETKLDASQTGDLLTMAGFELEELETVEGEPVLNVKVMSNRGDGLSAFGLAREVLAKEPHATPTILYERASARFAEAGAPPEGGEGLVTIETPDCCRYACLLFAGVANGDAPDWIKKRLRQAGMRPISLLVDLSNYVMLELGQPMHAFDLAKLEGGRIVVRGARKGEKLTTLDGVERELAPGQMMICDARRLVAAAGIMGGLDTEVSARTSQVLLESAHFDAGSVRRTRKQLGLSTEASYRFERSVDPEGVVAALNRFAQLLSESGSPASSSGLVDVYPGRHDPLSIELSLSQANRLLGMDIEPAQAKSYLENLGFQVSGDGEPLIETPPSWRPDVVRECDVIEELGRVHGYEKIPECLPHGATLQGGVFGLEARVDQVRDCIVRLGFSQLMSHSLRDLHPLDSGGTRVGPRHPSSPEMAYLRNSLLPCLADAAVRNEGSDLHLFEVGRVIAGGGDGPVEHRNVALLSVGALCPPNRQHEVAPQADFFSLKGALLEVAMTIGAALKLESPSTTDPRLHPTRQAMLSCCGKPIGVLGQIHPAIAETISLPESTVMAELDIDALCNAASDSATYRPISRNPAVRRDIAILIAKALPYEKVEKSIVAACGELLERHWLFDVYDGKGIPAGMHSLGLALQLRKFGGNLTDEEANQVREKAVAALAALGATPR</sequence>
<dbReference type="InterPro" id="IPR045060">
    <property type="entry name" value="Phe-tRNA-ligase_IIc_bsu"/>
</dbReference>
<dbReference type="Gene3D" id="3.50.40.10">
    <property type="entry name" value="Phenylalanyl-trna Synthetase, Chain B, domain 3"/>
    <property type="match status" value="1"/>
</dbReference>
<dbReference type="Pfam" id="PF03484">
    <property type="entry name" value="B5"/>
    <property type="match status" value="1"/>
</dbReference>
<dbReference type="GO" id="GO:0003723">
    <property type="term" value="F:RNA binding"/>
    <property type="evidence" value="ECO:0007669"/>
    <property type="project" value="InterPro"/>
</dbReference>
<evidence type="ECO:0000259" key="13">
    <source>
        <dbReference type="PROSITE" id="PS51483"/>
    </source>
</evidence>
<feature type="binding site" evidence="11">
    <location>
        <position position="352"/>
    </location>
    <ligand>
        <name>Mg(2+)</name>
        <dbReference type="ChEBI" id="CHEBI:18420"/>
        <note>shared with alpha subunit</note>
    </ligand>
</feature>
<organism evidence="14 15">
    <name type="scientific">Fimbriimonas ginsengisoli</name>
    <dbReference type="NCBI Taxonomy" id="1005039"/>
    <lineage>
        <taxon>Bacteria</taxon>
        <taxon>Bacillati</taxon>
        <taxon>Armatimonadota</taxon>
        <taxon>Fimbriimonadia</taxon>
        <taxon>Fimbriimonadales</taxon>
        <taxon>Fimbriimonadaceae</taxon>
        <taxon>Fimbriimonas</taxon>
    </lineage>
</organism>
<dbReference type="PANTHER" id="PTHR10947">
    <property type="entry name" value="PHENYLALANYL-TRNA SYNTHETASE BETA CHAIN AND LEUCINE-RICH REPEAT-CONTAINING PROTEIN 47"/>
    <property type="match status" value="1"/>
</dbReference>
<dbReference type="InterPro" id="IPR020825">
    <property type="entry name" value="Phe-tRNA_synthase-like_B3/B4"/>
</dbReference>
<comment type="similarity">
    <text evidence="1 11">Belongs to the phenylalanyl-tRNA synthetase beta subunit family. Type 1 subfamily.</text>
</comment>
<reference evidence="14" key="1">
    <citation type="submission" date="2020-07" db="EMBL/GenBank/DDBJ databases">
        <title>Huge and variable diversity of episymbiotic CPR bacteria and DPANN archaea in groundwater ecosystems.</title>
        <authorList>
            <person name="He C.Y."/>
            <person name="Keren R."/>
            <person name="Whittaker M."/>
            <person name="Farag I.F."/>
            <person name="Doudna J."/>
            <person name="Cate J.H.D."/>
            <person name="Banfield J.F."/>
        </authorList>
    </citation>
    <scope>NUCLEOTIDE SEQUENCE</scope>
    <source>
        <strain evidence="14">NC_groundwater_17_Pr7_B-0.1um_64_12</strain>
    </source>
</reference>
<feature type="binding site" evidence="11">
    <location>
        <position position="356"/>
    </location>
    <ligand>
        <name>Mg(2+)</name>
        <dbReference type="ChEBI" id="CHEBI:18420"/>
        <note>shared with alpha subunit</note>
    </ligand>
</feature>
<name>A0A931LV54_FIMGI</name>
<dbReference type="PROSITE" id="PS51483">
    <property type="entry name" value="B5"/>
    <property type="match status" value="1"/>
</dbReference>
<dbReference type="NCBIfam" id="TIGR00472">
    <property type="entry name" value="pheT_bact"/>
    <property type="match status" value="1"/>
</dbReference>
<dbReference type="InterPro" id="IPR036690">
    <property type="entry name" value="Fdx_antiC-bd_sf"/>
</dbReference>